<dbReference type="EMBL" id="BMHK01000006">
    <property type="protein sequence ID" value="GGB95962.1"/>
    <property type="molecule type" value="Genomic_DNA"/>
</dbReference>
<reference evidence="1" key="2">
    <citation type="submission" date="2020-09" db="EMBL/GenBank/DDBJ databases">
        <authorList>
            <person name="Sun Q."/>
            <person name="Zhou Y."/>
        </authorList>
    </citation>
    <scope>NUCLEOTIDE SEQUENCE</scope>
    <source>
        <strain evidence="1">CGMCC 1.15095</strain>
    </source>
</reference>
<keyword evidence="2" id="KW-1185">Reference proteome</keyword>
<evidence type="ECO:0000313" key="1">
    <source>
        <dbReference type="EMBL" id="GGB95962.1"/>
    </source>
</evidence>
<name>A0A916TQQ3_9SPHN</name>
<comment type="caution">
    <text evidence="1">The sequence shown here is derived from an EMBL/GenBank/DDBJ whole genome shotgun (WGS) entry which is preliminary data.</text>
</comment>
<dbReference type="AlphaFoldDB" id="A0A916TQQ3"/>
<organism evidence="1 2">
    <name type="scientific">Novosphingobium endophyticum</name>
    <dbReference type="NCBI Taxonomy" id="1955250"/>
    <lineage>
        <taxon>Bacteria</taxon>
        <taxon>Pseudomonadati</taxon>
        <taxon>Pseudomonadota</taxon>
        <taxon>Alphaproteobacteria</taxon>
        <taxon>Sphingomonadales</taxon>
        <taxon>Sphingomonadaceae</taxon>
        <taxon>Novosphingobium</taxon>
    </lineage>
</organism>
<reference evidence="1" key="1">
    <citation type="journal article" date="2014" name="Int. J. Syst. Evol. Microbiol.">
        <title>Complete genome sequence of Corynebacterium casei LMG S-19264T (=DSM 44701T), isolated from a smear-ripened cheese.</title>
        <authorList>
            <consortium name="US DOE Joint Genome Institute (JGI-PGF)"/>
            <person name="Walter F."/>
            <person name="Albersmeier A."/>
            <person name="Kalinowski J."/>
            <person name="Ruckert C."/>
        </authorList>
    </citation>
    <scope>NUCLEOTIDE SEQUENCE</scope>
    <source>
        <strain evidence="1">CGMCC 1.15095</strain>
    </source>
</reference>
<protein>
    <submittedName>
        <fullName evidence="1">Uncharacterized protein</fullName>
    </submittedName>
</protein>
<proteinExistence type="predicted"/>
<gene>
    <name evidence="1" type="ORF">GCM10011494_13050</name>
</gene>
<dbReference type="RefSeq" id="WP_188769676.1">
    <property type="nucleotide sequence ID" value="NZ_BMHK01000006.1"/>
</dbReference>
<evidence type="ECO:0000313" key="2">
    <source>
        <dbReference type="Proteomes" id="UP000608154"/>
    </source>
</evidence>
<accession>A0A916TQQ3</accession>
<dbReference type="Proteomes" id="UP000608154">
    <property type="component" value="Unassembled WGS sequence"/>
</dbReference>
<sequence length="167" mass="18457">MTGQPQAQIEGVEFGQLSVTGTMNAKGEINGDWQTTIGSAGTFVLFPHAAGEQTDDVQRAEQFHTARFNFGAIEIDKEQITEIAENIRREFPSVIVTEVAGTEQARYLEDFKQLQFTVDRAEIIKIFAQKPDGSGANQVISIEFGPQVNTAMTQGRTRRGYSASLRR</sequence>